<protein>
    <submittedName>
        <fullName evidence="2">Uncharacterized protein</fullName>
    </submittedName>
</protein>
<organism evidence="2">
    <name type="scientific">Bacteriophage sp</name>
    <dbReference type="NCBI Taxonomy" id="38018"/>
    <lineage>
        <taxon>Viruses</taxon>
    </lineage>
</organism>
<feature type="coiled-coil region" evidence="1">
    <location>
        <begin position="1"/>
        <end position="44"/>
    </location>
</feature>
<evidence type="ECO:0000256" key="1">
    <source>
        <dbReference type="SAM" id="Coils"/>
    </source>
</evidence>
<sequence>MTNLQSKLARLNAQLAITRGRQNQRKLIEKILKVEAAIEAIEKNTIVSFKKLPKTRTLVLETPRRAWKAWVAKISPEKDIKHGGFTKKFIEPVSRKFEGKKGETSATFEIPIDLNVIYQDSDGDYWVFENVKREIQSISYQEVCYRFSRRVSA</sequence>
<dbReference type="EMBL" id="MT840187">
    <property type="protein sequence ID" value="QNL31651.1"/>
    <property type="molecule type" value="Genomic_DNA"/>
</dbReference>
<name>A0A7G9A4H8_9VIRU</name>
<reference evidence="2" key="1">
    <citation type="submission" date="2020-07" db="EMBL/GenBank/DDBJ databases">
        <title>Dissolved microcystin release linked to lysis of a Microcystis spp. bloom in Lake Erie (USA) attributed to a novel cyanophage.</title>
        <authorList>
            <person name="McKindles K.M."/>
            <person name="Manes M.A."/>
            <person name="DeMarco J.R."/>
            <person name="McClure A."/>
            <person name="McKay R.M."/>
            <person name="Davis T.W."/>
            <person name="Bullerjahn G.S."/>
        </authorList>
    </citation>
    <scope>NUCLEOTIDE SEQUENCE</scope>
</reference>
<proteinExistence type="predicted"/>
<keyword evidence="1" id="KW-0175">Coiled coil</keyword>
<evidence type="ECO:0000313" key="2">
    <source>
        <dbReference type="EMBL" id="QNL31651.1"/>
    </source>
</evidence>
<accession>A0A7G9A4H8</accession>